<name>A0A2V3J633_9FLOR</name>
<feature type="coiled-coil region" evidence="1">
    <location>
        <begin position="32"/>
        <end position="66"/>
    </location>
</feature>
<keyword evidence="1" id="KW-0175">Coiled coil</keyword>
<evidence type="ECO:0000256" key="2">
    <source>
        <dbReference type="SAM" id="MobiDB-lite"/>
    </source>
</evidence>
<organism evidence="3 4">
    <name type="scientific">Gracilariopsis chorda</name>
    <dbReference type="NCBI Taxonomy" id="448386"/>
    <lineage>
        <taxon>Eukaryota</taxon>
        <taxon>Rhodophyta</taxon>
        <taxon>Florideophyceae</taxon>
        <taxon>Rhodymeniophycidae</taxon>
        <taxon>Gracilariales</taxon>
        <taxon>Gracilariaceae</taxon>
        <taxon>Gracilariopsis</taxon>
    </lineage>
</organism>
<dbReference type="EMBL" id="NBIV01000002">
    <property type="protein sequence ID" value="PXF49834.1"/>
    <property type="molecule type" value="Genomic_DNA"/>
</dbReference>
<proteinExistence type="predicted"/>
<dbReference type="AlphaFoldDB" id="A0A2V3J633"/>
<evidence type="ECO:0008006" key="5">
    <source>
        <dbReference type="Google" id="ProtNLM"/>
    </source>
</evidence>
<evidence type="ECO:0000256" key="1">
    <source>
        <dbReference type="SAM" id="Coils"/>
    </source>
</evidence>
<evidence type="ECO:0000313" key="4">
    <source>
        <dbReference type="Proteomes" id="UP000247409"/>
    </source>
</evidence>
<gene>
    <name evidence="3" type="ORF">BWQ96_00486</name>
</gene>
<protein>
    <recommendedName>
        <fullName evidence="5">Biogenesis of lysosome-related organelles complex 1 subunit 7</fullName>
    </recommendedName>
</protein>
<evidence type="ECO:0000313" key="3">
    <source>
        <dbReference type="EMBL" id="PXF49834.1"/>
    </source>
</evidence>
<sequence length="133" mass="14962">MAATANSALQTALLQLIQRASEAASAHTEPALKRLKSSQHSLEEELKHLDAEMQRITETLETVTLDPQTSKLMEEVGQCLKRTRVKLTTIRGRLGRLKVYEELDRLRLNSSAEDSKTPPPPPENISFWEDTPQ</sequence>
<comment type="caution">
    <text evidence="3">The sequence shown here is derived from an EMBL/GenBank/DDBJ whole genome shotgun (WGS) entry which is preliminary data.</text>
</comment>
<keyword evidence="4" id="KW-1185">Reference proteome</keyword>
<reference evidence="3 4" key="1">
    <citation type="journal article" date="2018" name="Mol. Biol. Evol.">
        <title>Analysis of the draft genome of the red seaweed Gracilariopsis chorda provides insights into genome size evolution in Rhodophyta.</title>
        <authorList>
            <person name="Lee J."/>
            <person name="Yang E.C."/>
            <person name="Graf L."/>
            <person name="Yang J.H."/>
            <person name="Qiu H."/>
            <person name="Zel Zion U."/>
            <person name="Chan C.X."/>
            <person name="Stephens T.G."/>
            <person name="Weber A.P.M."/>
            <person name="Boo G.H."/>
            <person name="Boo S.M."/>
            <person name="Kim K.M."/>
            <person name="Shin Y."/>
            <person name="Jung M."/>
            <person name="Lee S.J."/>
            <person name="Yim H.S."/>
            <person name="Lee J.H."/>
            <person name="Bhattacharya D."/>
            <person name="Yoon H.S."/>
        </authorList>
    </citation>
    <scope>NUCLEOTIDE SEQUENCE [LARGE SCALE GENOMIC DNA]</scope>
    <source>
        <strain evidence="3 4">SKKU-2015</strain>
        <tissue evidence="3">Whole body</tissue>
    </source>
</reference>
<feature type="region of interest" description="Disordered" evidence="2">
    <location>
        <begin position="108"/>
        <end position="133"/>
    </location>
</feature>
<dbReference type="Proteomes" id="UP000247409">
    <property type="component" value="Unassembled WGS sequence"/>
</dbReference>
<accession>A0A2V3J633</accession>
<dbReference type="OrthoDB" id="10404691at2759"/>